<dbReference type="InterPro" id="IPR002110">
    <property type="entry name" value="Ankyrin_rpt"/>
</dbReference>
<dbReference type="EMBL" id="WJBH02000003">
    <property type="protein sequence ID" value="KAI9560989.1"/>
    <property type="molecule type" value="Genomic_DNA"/>
</dbReference>
<proteinExistence type="predicted"/>
<protein>
    <submittedName>
        <fullName evidence="4">Uncharacterized protein</fullName>
    </submittedName>
</protein>
<comment type="caution">
    <text evidence="4">The sequence shown here is derived from an EMBL/GenBank/DDBJ whole genome shotgun (WGS) entry which is preliminary data.</text>
</comment>
<dbReference type="SMART" id="SM00248">
    <property type="entry name" value="ANK"/>
    <property type="match status" value="2"/>
</dbReference>
<keyword evidence="2 3" id="KW-0040">ANK repeat</keyword>
<dbReference type="SUPFAM" id="SSF48403">
    <property type="entry name" value="Ankyrin repeat"/>
    <property type="match status" value="1"/>
</dbReference>
<evidence type="ECO:0000313" key="4">
    <source>
        <dbReference type="EMBL" id="KAI9560989.1"/>
    </source>
</evidence>
<gene>
    <name evidence="4" type="ORF">GHT06_011945</name>
</gene>
<keyword evidence="5" id="KW-1185">Reference proteome</keyword>
<dbReference type="PANTHER" id="PTHR24171:SF9">
    <property type="entry name" value="ANKYRIN REPEAT DOMAIN-CONTAINING PROTEIN 39"/>
    <property type="match status" value="1"/>
</dbReference>
<dbReference type="Proteomes" id="UP000820818">
    <property type="component" value="Linkage Group LG3"/>
</dbReference>
<evidence type="ECO:0000256" key="2">
    <source>
        <dbReference type="ARBA" id="ARBA00023043"/>
    </source>
</evidence>
<evidence type="ECO:0000313" key="5">
    <source>
        <dbReference type="Proteomes" id="UP000820818"/>
    </source>
</evidence>
<sequence>MEQLRNVLFPSLICSAVKSGDLSKIESLEKYGANLSAGDVDGRTPLHAAASEGRLAVVEFLLGSGASVHSRDRQEILR</sequence>
<dbReference type="InterPro" id="IPR036770">
    <property type="entry name" value="Ankyrin_rpt-contain_sf"/>
</dbReference>
<dbReference type="Pfam" id="PF00023">
    <property type="entry name" value="Ank"/>
    <property type="match status" value="1"/>
</dbReference>
<evidence type="ECO:0000256" key="3">
    <source>
        <dbReference type="PROSITE-ProRule" id="PRU00023"/>
    </source>
</evidence>
<dbReference type="AlphaFoldDB" id="A0AAD5KUS0"/>
<accession>A0AAD5KUS0</accession>
<reference evidence="4 5" key="1">
    <citation type="submission" date="2022-05" db="EMBL/GenBank/DDBJ databases">
        <title>A multi-omics perspective on studying reproductive biology in Daphnia sinensis.</title>
        <authorList>
            <person name="Jia J."/>
        </authorList>
    </citation>
    <scope>NUCLEOTIDE SEQUENCE [LARGE SCALE GENOMIC DNA]</scope>
    <source>
        <strain evidence="4 5">WSL</strain>
    </source>
</reference>
<feature type="repeat" description="ANK" evidence="3">
    <location>
        <begin position="41"/>
        <end position="73"/>
    </location>
</feature>
<name>A0AAD5KUS0_9CRUS</name>
<keyword evidence="1" id="KW-0677">Repeat</keyword>
<organism evidence="4 5">
    <name type="scientific">Daphnia sinensis</name>
    <dbReference type="NCBI Taxonomy" id="1820382"/>
    <lineage>
        <taxon>Eukaryota</taxon>
        <taxon>Metazoa</taxon>
        <taxon>Ecdysozoa</taxon>
        <taxon>Arthropoda</taxon>
        <taxon>Crustacea</taxon>
        <taxon>Branchiopoda</taxon>
        <taxon>Diplostraca</taxon>
        <taxon>Cladocera</taxon>
        <taxon>Anomopoda</taxon>
        <taxon>Daphniidae</taxon>
        <taxon>Daphnia</taxon>
        <taxon>Daphnia similis group</taxon>
    </lineage>
</organism>
<dbReference type="PANTHER" id="PTHR24171">
    <property type="entry name" value="ANKYRIN REPEAT DOMAIN-CONTAINING PROTEIN 39-RELATED"/>
    <property type="match status" value="1"/>
</dbReference>
<dbReference type="Gene3D" id="1.25.40.20">
    <property type="entry name" value="Ankyrin repeat-containing domain"/>
    <property type="match status" value="1"/>
</dbReference>
<dbReference type="PROSITE" id="PS50297">
    <property type="entry name" value="ANK_REP_REGION"/>
    <property type="match status" value="1"/>
</dbReference>
<evidence type="ECO:0000256" key="1">
    <source>
        <dbReference type="ARBA" id="ARBA00022737"/>
    </source>
</evidence>
<dbReference type="PROSITE" id="PS50088">
    <property type="entry name" value="ANK_REPEAT"/>
    <property type="match status" value="1"/>
</dbReference>